<organism evidence="8 9">
    <name type="scientific">Streptomyces blastmyceticus</name>
    <dbReference type="NCBI Taxonomy" id="68180"/>
    <lineage>
        <taxon>Bacteria</taxon>
        <taxon>Bacillati</taxon>
        <taxon>Actinomycetota</taxon>
        <taxon>Actinomycetes</taxon>
        <taxon>Kitasatosporales</taxon>
        <taxon>Streptomycetaceae</taxon>
        <taxon>Streptomyces</taxon>
    </lineage>
</organism>
<dbReference type="Proteomes" id="UP001500063">
    <property type="component" value="Unassembled WGS sequence"/>
</dbReference>
<dbReference type="CDD" id="cd06530">
    <property type="entry name" value="S26_SPase_I"/>
    <property type="match status" value="1"/>
</dbReference>
<evidence type="ECO:0000313" key="8">
    <source>
        <dbReference type="EMBL" id="GAA0353379.1"/>
    </source>
</evidence>
<feature type="transmembrane region" description="Helical" evidence="5">
    <location>
        <begin position="12"/>
        <end position="31"/>
    </location>
</feature>
<name>A0ABN0X2H3_9ACTN</name>
<dbReference type="Pfam" id="PF00717">
    <property type="entry name" value="Peptidase_S24"/>
    <property type="match status" value="1"/>
</dbReference>
<dbReference type="InterPro" id="IPR019533">
    <property type="entry name" value="Peptidase_S26"/>
</dbReference>
<keyword evidence="3" id="KW-0645">Protease</keyword>
<reference evidence="8 9" key="1">
    <citation type="journal article" date="2019" name="Int. J. Syst. Evol. Microbiol.">
        <title>The Global Catalogue of Microorganisms (GCM) 10K type strain sequencing project: providing services to taxonomists for standard genome sequencing and annotation.</title>
        <authorList>
            <consortium name="The Broad Institute Genomics Platform"/>
            <consortium name="The Broad Institute Genome Sequencing Center for Infectious Disease"/>
            <person name="Wu L."/>
            <person name="Ma J."/>
        </authorList>
    </citation>
    <scope>NUCLEOTIDE SEQUENCE [LARGE SCALE GENOMIC DNA]</scope>
    <source>
        <strain evidence="8 9">JCM 4565</strain>
    </source>
</reference>
<proteinExistence type="inferred from homology"/>
<comment type="caution">
    <text evidence="8">The sequence shown here is derived from an EMBL/GenBank/DDBJ whole genome shotgun (WGS) entry which is preliminary data.</text>
</comment>
<dbReference type="InterPro" id="IPR015927">
    <property type="entry name" value="Peptidase_S24_S26A/B/C"/>
</dbReference>
<dbReference type="InterPro" id="IPR036286">
    <property type="entry name" value="LexA/Signal_pep-like_sf"/>
</dbReference>
<keyword evidence="4" id="KW-0378">Hydrolase</keyword>
<evidence type="ECO:0000256" key="3">
    <source>
        <dbReference type="ARBA" id="ARBA00022670"/>
    </source>
</evidence>
<dbReference type="InterPro" id="IPR019756">
    <property type="entry name" value="Pept_S26A_signal_pept_1_Ser-AS"/>
</dbReference>
<protein>
    <submittedName>
        <fullName evidence="8">S26 family signal peptidase</fullName>
    </submittedName>
</protein>
<evidence type="ECO:0000256" key="1">
    <source>
        <dbReference type="ARBA" id="ARBA00004401"/>
    </source>
</evidence>
<evidence type="ECO:0000313" key="9">
    <source>
        <dbReference type="Proteomes" id="UP001500063"/>
    </source>
</evidence>
<keyword evidence="5" id="KW-1133">Transmembrane helix</keyword>
<evidence type="ECO:0000259" key="7">
    <source>
        <dbReference type="Pfam" id="PF10502"/>
    </source>
</evidence>
<accession>A0ABN0X2H3</accession>
<gene>
    <name evidence="8" type="ORF">GCM10010319_33180</name>
</gene>
<dbReference type="RefSeq" id="WP_344118507.1">
    <property type="nucleotide sequence ID" value="NZ_BAAABW010000017.1"/>
</dbReference>
<feature type="domain" description="Peptidase S26" evidence="7">
    <location>
        <begin position="121"/>
        <end position="159"/>
    </location>
</feature>
<comment type="subcellular location">
    <subcellularLocation>
        <location evidence="1">Cell membrane</location>
        <topology evidence="1">Single-pass type II membrane protein</topology>
    </subcellularLocation>
</comment>
<dbReference type="SUPFAM" id="SSF51306">
    <property type="entry name" value="LexA/Signal peptidase"/>
    <property type="match status" value="1"/>
</dbReference>
<evidence type="ECO:0000256" key="2">
    <source>
        <dbReference type="ARBA" id="ARBA00009370"/>
    </source>
</evidence>
<keyword evidence="5" id="KW-0812">Transmembrane</keyword>
<dbReference type="PANTHER" id="PTHR43390">
    <property type="entry name" value="SIGNAL PEPTIDASE I"/>
    <property type="match status" value="1"/>
</dbReference>
<sequence>MAVRSSGRRTAALRWGLGMGVLTIVVLRRTLVVVTVRGASMEPAFHDGERVLVRRGGRYAVGRVIVVERVVEQGGERDIRRRPAPPTVEAAVPAGREWIIKRVAAVAGDPLPPGVPASSASDGGRVPPGALVLIGDNAHNSYDSRQAGFFPTARVLGTVLRTRRGH</sequence>
<dbReference type="Gene3D" id="2.10.109.10">
    <property type="entry name" value="Umud Fragment, subunit A"/>
    <property type="match status" value="1"/>
</dbReference>
<keyword evidence="5" id="KW-0472">Membrane</keyword>
<dbReference type="InterPro" id="IPR000223">
    <property type="entry name" value="Pept_S26A_signal_pept_1"/>
</dbReference>
<evidence type="ECO:0000256" key="4">
    <source>
        <dbReference type="ARBA" id="ARBA00022801"/>
    </source>
</evidence>
<dbReference type="Pfam" id="PF10502">
    <property type="entry name" value="Peptidase_S26"/>
    <property type="match status" value="1"/>
</dbReference>
<dbReference type="PANTHER" id="PTHR43390:SF1">
    <property type="entry name" value="CHLOROPLAST PROCESSING PEPTIDASE"/>
    <property type="match status" value="1"/>
</dbReference>
<feature type="domain" description="Peptidase S24/S26A/S26B/S26C" evidence="6">
    <location>
        <begin position="28"/>
        <end position="68"/>
    </location>
</feature>
<dbReference type="EMBL" id="BAAABW010000017">
    <property type="protein sequence ID" value="GAA0353379.1"/>
    <property type="molecule type" value="Genomic_DNA"/>
</dbReference>
<evidence type="ECO:0000256" key="5">
    <source>
        <dbReference type="SAM" id="Phobius"/>
    </source>
</evidence>
<dbReference type="PRINTS" id="PR00727">
    <property type="entry name" value="LEADERPTASE"/>
</dbReference>
<keyword evidence="9" id="KW-1185">Reference proteome</keyword>
<comment type="similarity">
    <text evidence="2">Belongs to the peptidase S26 family.</text>
</comment>
<dbReference type="PROSITE" id="PS00501">
    <property type="entry name" value="SPASE_I_1"/>
    <property type="match status" value="1"/>
</dbReference>
<evidence type="ECO:0000259" key="6">
    <source>
        <dbReference type="Pfam" id="PF00717"/>
    </source>
</evidence>